<dbReference type="InterPro" id="IPR050300">
    <property type="entry name" value="GDXG_lipolytic_enzyme"/>
</dbReference>
<evidence type="ECO:0000313" key="3">
    <source>
        <dbReference type="EMBL" id="KAH6652465.1"/>
    </source>
</evidence>
<dbReference type="InterPro" id="IPR029058">
    <property type="entry name" value="AB_hydrolase_fold"/>
</dbReference>
<evidence type="ECO:0000256" key="1">
    <source>
        <dbReference type="ARBA" id="ARBA00022801"/>
    </source>
</evidence>
<dbReference type="Gene3D" id="3.40.50.1820">
    <property type="entry name" value="alpha/beta hydrolase"/>
    <property type="match status" value="1"/>
</dbReference>
<dbReference type="Proteomes" id="UP000758603">
    <property type="component" value="Unassembled WGS sequence"/>
</dbReference>
<feature type="domain" description="Alpha/beta hydrolase fold-3" evidence="2">
    <location>
        <begin position="49"/>
        <end position="256"/>
    </location>
</feature>
<evidence type="ECO:0000313" key="4">
    <source>
        <dbReference type="Proteomes" id="UP000758603"/>
    </source>
</evidence>
<organism evidence="3 4">
    <name type="scientific">Truncatella angustata</name>
    <dbReference type="NCBI Taxonomy" id="152316"/>
    <lineage>
        <taxon>Eukaryota</taxon>
        <taxon>Fungi</taxon>
        <taxon>Dikarya</taxon>
        <taxon>Ascomycota</taxon>
        <taxon>Pezizomycotina</taxon>
        <taxon>Sordariomycetes</taxon>
        <taxon>Xylariomycetidae</taxon>
        <taxon>Amphisphaeriales</taxon>
        <taxon>Sporocadaceae</taxon>
        <taxon>Truncatella</taxon>
    </lineage>
</organism>
<dbReference type="AlphaFoldDB" id="A0A9P8UHV0"/>
<accession>A0A9P8UHV0</accession>
<dbReference type="PANTHER" id="PTHR48081:SF8">
    <property type="entry name" value="ALPHA_BETA HYDROLASE FOLD-3 DOMAIN-CONTAINING PROTEIN-RELATED"/>
    <property type="match status" value="1"/>
</dbReference>
<dbReference type="RefSeq" id="XP_045956743.1">
    <property type="nucleotide sequence ID" value="XM_046098161.1"/>
</dbReference>
<reference evidence="3" key="1">
    <citation type="journal article" date="2021" name="Nat. Commun.">
        <title>Genetic determinants of endophytism in the Arabidopsis root mycobiome.</title>
        <authorList>
            <person name="Mesny F."/>
            <person name="Miyauchi S."/>
            <person name="Thiergart T."/>
            <person name="Pickel B."/>
            <person name="Atanasova L."/>
            <person name="Karlsson M."/>
            <person name="Huettel B."/>
            <person name="Barry K.W."/>
            <person name="Haridas S."/>
            <person name="Chen C."/>
            <person name="Bauer D."/>
            <person name="Andreopoulos W."/>
            <person name="Pangilinan J."/>
            <person name="LaButti K."/>
            <person name="Riley R."/>
            <person name="Lipzen A."/>
            <person name="Clum A."/>
            <person name="Drula E."/>
            <person name="Henrissat B."/>
            <person name="Kohler A."/>
            <person name="Grigoriev I.V."/>
            <person name="Martin F.M."/>
            <person name="Hacquard S."/>
        </authorList>
    </citation>
    <scope>NUCLEOTIDE SEQUENCE</scope>
    <source>
        <strain evidence="3">MPI-SDFR-AT-0073</strain>
    </source>
</reference>
<dbReference type="EMBL" id="JAGPXC010000006">
    <property type="protein sequence ID" value="KAH6652465.1"/>
    <property type="molecule type" value="Genomic_DNA"/>
</dbReference>
<dbReference type="Pfam" id="PF07859">
    <property type="entry name" value="Abhydrolase_3"/>
    <property type="match status" value="1"/>
</dbReference>
<name>A0A9P8UHV0_9PEZI</name>
<dbReference type="GO" id="GO:0016787">
    <property type="term" value="F:hydrolase activity"/>
    <property type="evidence" value="ECO:0007669"/>
    <property type="project" value="UniProtKB-KW"/>
</dbReference>
<comment type="caution">
    <text evidence="3">The sequence shown here is derived from an EMBL/GenBank/DDBJ whole genome shotgun (WGS) entry which is preliminary data.</text>
</comment>
<dbReference type="GeneID" id="70127053"/>
<evidence type="ECO:0000259" key="2">
    <source>
        <dbReference type="Pfam" id="PF07859"/>
    </source>
</evidence>
<dbReference type="SUPFAM" id="SSF53474">
    <property type="entry name" value="alpha/beta-Hydrolases"/>
    <property type="match status" value="1"/>
</dbReference>
<keyword evidence="4" id="KW-1185">Reference proteome</keyword>
<keyword evidence="1 3" id="KW-0378">Hydrolase</keyword>
<dbReference type="PANTHER" id="PTHR48081">
    <property type="entry name" value="AB HYDROLASE SUPERFAMILY PROTEIN C4A8.06C"/>
    <property type="match status" value="1"/>
</dbReference>
<dbReference type="OrthoDB" id="408631at2759"/>
<gene>
    <name evidence="3" type="ORF">BKA67DRAFT_520226</name>
</gene>
<dbReference type="InterPro" id="IPR013094">
    <property type="entry name" value="AB_hydrolase_3"/>
</dbReference>
<sequence>MQLFGAIPYPQGMKESTHTITSLDGSSIAVRRLLPVSAGTQPGAQRAAVWAFGGGFFSGSVDVCVRVAAELAEMSQTQIFAVDYRLAPENPFPKAVEDMYATIVWLQANASSFNVDPSRIVVVGQSAGGGLAAGTALMARDKGLEPPLAGQILKYPMLDDRTTIDESSPLWKHLSWTVEFNDMAWNAYLGAERNDENVSPYAAPARVRDVSRLPRTFIDAGGLDLFRDENVAYAARLAAANVDVEFHLYPGVPHGYDGMAMQIRVTKEANANLSRFLSRV</sequence>
<protein>
    <submittedName>
        <fullName evidence="3">Alpha/Beta hydrolase protein</fullName>
    </submittedName>
</protein>
<proteinExistence type="predicted"/>